<proteinExistence type="predicted"/>
<dbReference type="InterPro" id="IPR000843">
    <property type="entry name" value="HTH_LacI"/>
</dbReference>
<gene>
    <name evidence="6" type="primary">cytR_2</name>
    <name evidence="6" type="ORF">VVAX_05654</name>
</gene>
<reference evidence="6" key="1">
    <citation type="submission" date="2019-12" db="EMBL/GenBank/DDBJ databases">
        <authorList>
            <person name="Cremers G."/>
        </authorList>
    </citation>
    <scope>NUCLEOTIDE SEQUENCE</scope>
    <source>
        <strain evidence="6">Vvax</strain>
    </source>
</reference>
<dbReference type="InterPro" id="IPR010982">
    <property type="entry name" value="Lambda_DNA-bd_dom_sf"/>
</dbReference>
<dbReference type="SUPFAM" id="SSF47413">
    <property type="entry name" value="lambda repressor-like DNA-binding domains"/>
    <property type="match status" value="1"/>
</dbReference>
<sequence>MSGESAEMGRSVSLRDVAAASGASIASVSRVLNNSGYVSADVRRRVERAVEATGYVPNFNARHLKTGRSKAVGFMVSNMANPFLSAFFAAVEIRMQAAGFSLLVASTYDQPAREKELLTLFENRRLEGIIASPSLEGLPRDADPYARCKLPLVIVDREVDCDGDVVYQDHRQGVAKAVDYLASLGHRRIAMFGPSVAIRPGREKLLGYQDGLARNGLPFDDALVCMLSSAVQSSEAQMARMLELPAPPTALIALGTRLLSGALRSVRAAGRRIPQDLSVVGIGTDDAFALMHPALTTLRFNIDEAAQAAAHLMLDRLDGKAAAASAPRKVTIGLDLVLGASCMAPQAAAVPAPTPSRSRPTRRSSAP</sequence>
<protein>
    <submittedName>
        <fullName evidence="6">HTH-type transcriptional repressor CytR</fullName>
    </submittedName>
</protein>
<dbReference type="PROSITE" id="PS50932">
    <property type="entry name" value="HTH_LACI_2"/>
    <property type="match status" value="1"/>
</dbReference>
<keyword evidence="1" id="KW-0805">Transcription regulation</keyword>
<dbReference type="Pfam" id="PF13377">
    <property type="entry name" value="Peripla_BP_3"/>
    <property type="match status" value="1"/>
</dbReference>
<dbReference type="Gene3D" id="3.40.50.2300">
    <property type="match status" value="2"/>
</dbReference>
<evidence type="ECO:0000256" key="3">
    <source>
        <dbReference type="ARBA" id="ARBA00023163"/>
    </source>
</evidence>
<feature type="region of interest" description="Disordered" evidence="4">
    <location>
        <begin position="348"/>
        <end position="367"/>
    </location>
</feature>
<dbReference type="PANTHER" id="PTHR30146:SF138">
    <property type="entry name" value="TRANSCRIPTIONAL REGULATORY PROTEIN"/>
    <property type="match status" value="1"/>
</dbReference>
<dbReference type="Gene3D" id="1.10.260.40">
    <property type="entry name" value="lambda repressor-like DNA-binding domains"/>
    <property type="match status" value="1"/>
</dbReference>
<feature type="domain" description="HTH lacI-type" evidence="5">
    <location>
        <begin position="12"/>
        <end position="66"/>
    </location>
</feature>
<evidence type="ECO:0000256" key="1">
    <source>
        <dbReference type="ARBA" id="ARBA00023015"/>
    </source>
</evidence>
<evidence type="ECO:0000256" key="2">
    <source>
        <dbReference type="ARBA" id="ARBA00023125"/>
    </source>
</evidence>
<dbReference type="GO" id="GO:0003700">
    <property type="term" value="F:DNA-binding transcription factor activity"/>
    <property type="evidence" value="ECO:0007669"/>
    <property type="project" value="TreeGrafter"/>
</dbReference>
<evidence type="ECO:0000313" key="6">
    <source>
        <dbReference type="EMBL" id="CAA2109383.1"/>
    </source>
</evidence>
<dbReference type="InterPro" id="IPR046335">
    <property type="entry name" value="LacI/GalR-like_sensor"/>
</dbReference>
<dbReference type="SMART" id="SM00354">
    <property type="entry name" value="HTH_LACI"/>
    <property type="match status" value="1"/>
</dbReference>
<keyword evidence="3" id="KW-0804">Transcription</keyword>
<evidence type="ECO:0000259" key="5">
    <source>
        <dbReference type="PROSITE" id="PS50932"/>
    </source>
</evidence>
<organism evidence="6">
    <name type="scientific">Variovorax paradoxus</name>
    <dbReference type="NCBI Taxonomy" id="34073"/>
    <lineage>
        <taxon>Bacteria</taxon>
        <taxon>Pseudomonadati</taxon>
        <taxon>Pseudomonadota</taxon>
        <taxon>Betaproteobacteria</taxon>
        <taxon>Burkholderiales</taxon>
        <taxon>Comamonadaceae</taxon>
        <taxon>Variovorax</taxon>
    </lineage>
</organism>
<dbReference type="PANTHER" id="PTHR30146">
    <property type="entry name" value="LACI-RELATED TRANSCRIPTIONAL REPRESSOR"/>
    <property type="match status" value="1"/>
</dbReference>
<accession>A0A679JSZ7</accession>
<dbReference type="CDD" id="cd01392">
    <property type="entry name" value="HTH_LacI"/>
    <property type="match status" value="1"/>
</dbReference>
<dbReference type="Pfam" id="PF00356">
    <property type="entry name" value="LacI"/>
    <property type="match status" value="1"/>
</dbReference>
<keyword evidence="2" id="KW-0238">DNA-binding</keyword>
<dbReference type="SUPFAM" id="SSF53822">
    <property type="entry name" value="Periplasmic binding protein-like I"/>
    <property type="match status" value="1"/>
</dbReference>
<dbReference type="RefSeq" id="WP_339093336.1">
    <property type="nucleotide sequence ID" value="NZ_LR743508.1"/>
</dbReference>
<evidence type="ECO:0000256" key="4">
    <source>
        <dbReference type="SAM" id="MobiDB-lite"/>
    </source>
</evidence>
<dbReference type="AlphaFoldDB" id="A0A679JSZ7"/>
<dbReference type="GO" id="GO:0000976">
    <property type="term" value="F:transcription cis-regulatory region binding"/>
    <property type="evidence" value="ECO:0007669"/>
    <property type="project" value="TreeGrafter"/>
</dbReference>
<name>A0A679JSZ7_VARPD</name>
<dbReference type="InterPro" id="IPR028082">
    <property type="entry name" value="Peripla_BP_I"/>
</dbReference>
<dbReference type="EMBL" id="LR743508">
    <property type="protein sequence ID" value="CAA2109383.1"/>
    <property type="molecule type" value="Genomic_DNA"/>
</dbReference>